<evidence type="ECO:0000256" key="1">
    <source>
        <dbReference type="ARBA" id="ARBA00006484"/>
    </source>
</evidence>
<evidence type="ECO:0000256" key="5">
    <source>
        <dbReference type="RuleBase" id="RU000363"/>
    </source>
</evidence>
<dbReference type="AlphaFoldDB" id="F4QKS6"/>
<proteinExistence type="inferred from homology"/>
<evidence type="ECO:0000256" key="3">
    <source>
        <dbReference type="ARBA" id="ARBA00066641"/>
    </source>
</evidence>
<evidence type="ECO:0000256" key="2">
    <source>
        <dbReference type="ARBA" id="ARBA00023002"/>
    </source>
</evidence>
<dbReference type="PANTHER" id="PTHR43669">
    <property type="entry name" value="5-KETO-D-GLUCONATE 5-REDUCTASE"/>
    <property type="match status" value="1"/>
</dbReference>
<dbReference type="Proteomes" id="UP000006512">
    <property type="component" value="Unassembled WGS sequence"/>
</dbReference>
<evidence type="ECO:0000256" key="4">
    <source>
        <dbReference type="ARBA" id="ARBA00069939"/>
    </source>
</evidence>
<keyword evidence="2" id="KW-0560">Oxidoreductase</keyword>
<dbReference type="SUPFAM" id="SSF51735">
    <property type="entry name" value="NAD(P)-binding Rossmann-fold domains"/>
    <property type="match status" value="1"/>
</dbReference>
<comment type="similarity">
    <text evidence="1 5">Belongs to the short-chain dehydrogenases/reductases (SDR) family.</text>
</comment>
<dbReference type="InterPro" id="IPR036291">
    <property type="entry name" value="NAD(P)-bd_dom_sf"/>
</dbReference>
<dbReference type="GO" id="GO:0047838">
    <property type="term" value="F:D-xylose 1-dehydrogenase (NAD+) activity"/>
    <property type="evidence" value="ECO:0007669"/>
    <property type="project" value="UniProtKB-EC"/>
</dbReference>
<dbReference type="InterPro" id="IPR002347">
    <property type="entry name" value="SDR_fam"/>
</dbReference>
<accession>F4QKS6</accession>
<organism evidence="6 7">
    <name type="scientific">Asticcacaulis biprosthecium C19</name>
    <dbReference type="NCBI Taxonomy" id="715226"/>
    <lineage>
        <taxon>Bacteria</taxon>
        <taxon>Pseudomonadati</taxon>
        <taxon>Pseudomonadota</taxon>
        <taxon>Alphaproteobacteria</taxon>
        <taxon>Caulobacterales</taxon>
        <taxon>Caulobacteraceae</taxon>
        <taxon>Asticcacaulis</taxon>
    </lineage>
</organism>
<evidence type="ECO:0000313" key="6">
    <source>
        <dbReference type="EMBL" id="EGF93378.1"/>
    </source>
</evidence>
<dbReference type="STRING" id="715226.ABI_18180"/>
<dbReference type="CDD" id="cd05233">
    <property type="entry name" value="SDR_c"/>
    <property type="match status" value="1"/>
</dbReference>
<dbReference type="eggNOG" id="COG4221">
    <property type="taxonomic scope" value="Bacteria"/>
</dbReference>
<gene>
    <name evidence="6" type="ORF">ABI_18180</name>
</gene>
<dbReference type="FunFam" id="3.40.50.720:FF:000084">
    <property type="entry name" value="Short-chain dehydrogenase reductase"/>
    <property type="match status" value="1"/>
</dbReference>
<dbReference type="EMBL" id="GL883077">
    <property type="protein sequence ID" value="EGF93378.1"/>
    <property type="molecule type" value="Genomic_DNA"/>
</dbReference>
<dbReference type="PRINTS" id="PR00080">
    <property type="entry name" value="SDRFAMILY"/>
</dbReference>
<evidence type="ECO:0000313" key="7">
    <source>
        <dbReference type="Proteomes" id="UP000006512"/>
    </source>
</evidence>
<dbReference type="PANTHER" id="PTHR43669:SF12">
    <property type="entry name" value="BLR5618 PROTEIN"/>
    <property type="match status" value="1"/>
</dbReference>
<dbReference type="Pfam" id="PF00106">
    <property type="entry name" value="adh_short"/>
    <property type="match status" value="1"/>
</dbReference>
<name>F4QKS6_9CAUL</name>
<protein>
    <recommendedName>
        <fullName evidence="4">D-xylose 1-dehydrogenase</fullName>
        <ecNumber evidence="3">1.1.1.175</ecNumber>
    </recommendedName>
</protein>
<dbReference type="Gene3D" id="3.40.50.720">
    <property type="entry name" value="NAD(P)-binding Rossmann-like Domain"/>
    <property type="match status" value="1"/>
</dbReference>
<dbReference type="HOGENOM" id="CLU_010194_2_10_5"/>
<dbReference type="PRINTS" id="PR00081">
    <property type="entry name" value="GDHRDH"/>
</dbReference>
<reference evidence="7" key="1">
    <citation type="submission" date="2011-03" db="EMBL/GenBank/DDBJ databases">
        <title>Draft genome sequence of Brevundimonas diminuta.</title>
        <authorList>
            <person name="Brown P.J.B."/>
            <person name="Buechlein A."/>
            <person name="Hemmerich C."/>
            <person name="Brun Y.V."/>
        </authorList>
    </citation>
    <scope>NUCLEOTIDE SEQUENCE [LARGE SCALE GENOMIC DNA]</scope>
    <source>
        <strain evidence="7">C19</strain>
    </source>
</reference>
<keyword evidence="7" id="KW-1185">Reference proteome</keyword>
<sequence>MCAMTKIALVTGAGSGIGRATALHLSRAGYSVVLAGRRASALAETAALGDNMLAVPTDITDPLAVKALFDKTLAVFGRLDVLFNNAGYNAPALPLEELPLDELRAVLDINILGAMLCAGEAMRIMKAQEPRGGRIINTGSLSAHMPRPLTAAYSVSKHAITGLTKSILMDGRAFGITCSQIDVGNAATDMSGHMVTGAIQADGQLRPEPRMSADEVAKMVGYIASLPPEANIPFVTVMAGGMPFYGRG</sequence>
<dbReference type="OrthoDB" id="658698at2"/>
<dbReference type="EC" id="1.1.1.175" evidence="3"/>